<name>A0A514TUV0_9CAUD</name>
<organism evidence="1 2">
    <name type="scientific">Aeromonas phage PS1</name>
    <dbReference type="NCBI Taxonomy" id="2591406"/>
    <lineage>
        <taxon>Viruses</taxon>
        <taxon>Duplodnaviria</taxon>
        <taxon>Heunggongvirae</taxon>
        <taxon>Uroviricota</taxon>
        <taxon>Caudoviricetes</taxon>
        <taxon>Chimalliviridae</taxon>
        <taxon>Ferozepurvirus</taxon>
        <taxon>Ferozepurvirus PS1</taxon>
    </lineage>
</organism>
<dbReference type="Proteomes" id="UP000317703">
    <property type="component" value="Segment"/>
</dbReference>
<evidence type="ECO:0000313" key="2">
    <source>
        <dbReference type="Proteomes" id="UP000317703"/>
    </source>
</evidence>
<evidence type="ECO:0000313" key="1">
    <source>
        <dbReference type="EMBL" id="QDJ96760.1"/>
    </source>
</evidence>
<proteinExistence type="predicted"/>
<reference evidence="1" key="1">
    <citation type="submission" date="2019-06" db="EMBL/GenBank/DDBJ databases">
        <title>Complete genome sequence of Aeromonas hydrophila bacteriophage PS1.</title>
        <authorList>
            <person name="Rai S."/>
            <person name="Tyagi A."/>
            <person name="Kumar N."/>
            <person name="Singh N."/>
        </authorList>
    </citation>
    <scope>NUCLEOTIDE SEQUENCE [LARGE SCALE GENOMIC DNA]</scope>
</reference>
<evidence type="ECO:0008006" key="3">
    <source>
        <dbReference type="Google" id="ProtNLM"/>
    </source>
</evidence>
<sequence>MTTFNKVIPGKVVNEGIVSKENLTNPIPVFASPAHFPDFAMVTPRGPTKRDTVAVADFKEKFGDVMDPYGPFYNPIAVAIQKLGSAAQASFSFKRLTNNVEVARTILGVVLFEGVPVPNYERDSRDDYVLDIAGNPKVDEDTPTVPGIFVSPATMFVDQATAVGEVKSFEVIAPAGKAVPADTAGTFYPLFELLSGIGDSYNAMYAAIGHSFGTDWNEIARFVINYGAYPFTMNIGELLSSGIRVPATTTIGSPDSVITLFNSVGANNVRYSVQGGLDRFTGRQVNRPVEDKAAPFESAHVYTNYLNDVCTKLYAAEYGDGKQTPPVIKTDVLPQGAIMNPLSLVNHYGKNYHHIVFGGLVDVPSKLKGTRVGLNSYLQANGGINPYADKTGKYPDAPADWTTEVDGVWVPNTSSPAIVSHKQYWYMNQSLLEAYFVSYRRSLDVKDVIRNRTSFMWDVGYNEAVKDALIDFLGVRKDIIVVLCATEYLKKKSQEQLYSTMESLNSKIVMYPESETFQSHACRAAINMWDCRIIDEPTFGRFSLNIDTMYAFAYAGGGNDGKIYGDRMPDHEGNRTLRVAHDPLVQFEDDDPAANNLTKGAISVTPLNTSQYCRPALPTVYDNTDSVLKDLSNVWKCVCVEKVLQDTWIKISGDTQYRQQGYIAFVKDTAEKDIREKFGSVIVNWEVEPGFREDEPNGKSVMYTTTRLWFSKGVYMMNSVLEAYNETSLTAQ</sequence>
<keyword evidence="2" id="KW-1185">Reference proteome</keyword>
<dbReference type="EMBL" id="MN032614">
    <property type="protein sequence ID" value="QDJ96760.1"/>
    <property type="molecule type" value="Genomic_DNA"/>
</dbReference>
<protein>
    <recommendedName>
        <fullName evidence="3">Tail sheath protein</fullName>
    </recommendedName>
</protein>
<gene>
    <name evidence="1" type="ORF">PS1_0002</name>
</gene>
<accession>A0A514TUV0</accession>